<dbReference type="EMBL" id="JAVXUO010003225">
    <property type="protein sequence ID" value="KAK2965330.1"/>
    <property type="molecule type" value="Genomic_DNA"/>
</dbReference>
<dbReference type="InterPro" id="IPR025558">
    <property type="entry name" value="DUF4283"/>
</dbReference>
<dbReference type="GO" id="GO:0008270">
    <property type="term" value="F:zinc ion binding"/>
    <property type="evidence" value="ECO:0007669"/>
    <property type="project" value="UniProtKB-KW"/>
</dbReference>
<name>A0AA88QM22_9ASTE</name>
<sequence length="372" mass="43238">MNETRAILSCFLVGKIFDKKTSAEAELQSFINNHWLCGGRTQVMLLKEIILFRSVSPEVARLVYCNSRWNIMGTLLVLKPWNPGMIFVEVSIQYADLWGIFNLKIFSADELITKTNLLLNEESIVLEEDESNANMEYSLTLLANIVSFKRMNVNTVQSILSKAWHPSKGMKIRTLDENLFCITFNHEWDRKRILASRPWSISSSHMVVRDWPPDMTLKEIEFNLSPFWVRICGLPPNQMTKLNAEKIAKKVGILKEIDFTENGKISWLKFLRVRVEIDIRKPLFTGFNRSKDPLRMSWVQLQFERLPDFCFNCGRLGHVGRSCQDPPLVIPYALESPYGPWLRLDFNIPIPREACWNPLLINPENQKHQDIH</sequence>
<keyword evidence="1" id="KW-0479">Metal-binding</keyword>
<dbReference type="InterPro" id="IPR040256">
    <property type="entry name" value="At4g02000-like"/>
</dbReference>
<evidence type="ECO:0000313" key="3">
    <source>
        <dbReference type="EMBL" id="KAK2965330.1"/>
    </source>
</evidence>
<dbReference type="PANTHER" id="PTHR31286">
    <property type="entry name" value="GLYCINE-RICH CELL WALL STRUCTURAL PROTEIN 1.8-LIKE"/>
    <property type="match status" value="1"/>
</dbReference>
<dbReference type="InterPro" id="IPR036875">
    <property type="entry name" value="Znf_CCHC_sf"/>
</dbReference>
<dbReference type="GO" id="GO:0003676">
    <property type="term" value="F:nucleic acid binding"/>
    <property type="evidence" value="ECO:0007669"/>
    <property type="project" value="InterPro"/>
</dbReference>
<dbReference type="InterPro" id="IPR025836">
    <property type="entry name" value="Zn_knuckle_CX2CX4HX4C"/>
</dbReference>
<protein>
    <recommendedName>
        <fullName evidence="2">CCHC-type domain-containing protein</fullName>
    </recommendedName>
</protein>
<dbReference type="AlphaFoldDB" id="A0AA88QM22"/>
<keyword evidence="4" id="KW-1185">Reference proteome</keyword>
<proteinExistence type="predicted"/>
<gene>
    <name evidence="3" type="ORF">RJ640_013793</name>
</gene>
<evidence type="ECO:0000259" key="2">
    <source>
        <dbReference type="PROSITE" id="PS50158"/>
    </source>
</evidence>
<dbReference type="PROSITE" id="PS50158">
    <property type="entry name" value="ZF_CCHC"/>
    <property type="match status" value="1"/>
</dbReference>
<dbReference type="PANTHER" id="PTHR31286:SF167">
    <property type="entry name" value="OS09G0268800 PROTEIN"/>
    <property type="match status" value="1"/>
</dbReference>
<evidence type="ECO:0000313" key="4">
    <source>
        <dbReference type="Proteomes" id="UP001187471"/>
    </source>
</evidence>
<dbReference type="Proteomes" id="UP001187471">
    <property type="component" value="Unassembled WGS sequence"/>
</dbReference>
<feature type="domain" description="CCHC-type" evidence="2">
    <location>
        <begin position="310"/>
        <end position="325"/>
    </location>
</feature>
<keyword evidence="1" id="KW-0863">Zinc-finger</keyword>
<comment type="caution">
    <text evidence="3">The sequence shown here is derived from an EMBL/GenBank/DDBJ whole genome shotgun (WGS) entry which is preliminary data.</text>
</comment>
<organism evidence="3 4">
    <name type="scientific">Escallonia rubra</name>
    <dbReference type="NCBI Taxonomy" id="112253"/>
    <lineage>
        <taxon>Eukaryota</taxon>
        <taxon>Viridiplantae</taxon>
        <taxon>Streptophyta</taxon>
        <taxon>Embryophyta</taxon>
        <taxon>Tracheophyta</taxon>
        <taxon>Spermatophyta</taxon>
        <taxon>Magnoliopsida</taxon>
        <taxon>eudicotyledons</taxon>
        <taxon>Gunneridae</taxon>
        <taxon>Pentapetalae</taxon>
        <taxon>asterids</taxon>
        <taxon>campanulids</taxon>
        <taxon>Escalloniales</taxon>
        <taxon>Escalloniaceae</taxon>
        <taxon>Escallonia</taxon>
    </lineage>
</organism>
<accession>A0AA88QM22</accession>
<keyword evidence="1" id="KW-0862">Zinc</keyword>
<reference evidence="3" key="1">
    <citation type="submission" date="2022-12" db="EMBL/GenBank/DDBJ databases">
        <title>Draft genome assemblies for two species of Escallonia (Escalloniales).</title>
        <authorList>
            <person name="Chanderbali A."/>
            <person name="Dervinis C."/>
            <person name="Anghel I."/>
            <person name="Soltis D."/>
            <person name="Soltis P."/>
            <person name="Zapata F."/>
        </authorList>
    </citation>
    <scope>NUCLEOTIDE SEQUENCE</scope>
    <source>
        <strain evidence="3">UCBG92.1500</strain>
        <tissue evidence="3">Leaf</tissue>
    </source>
</reference>
<dbReference type="Pfam" id="PF14111">
    <property type="entry name" value="DUF4283"/>
    <property type="match status" value="2"/>
</dbReference>
<dbReference type="InterPro" id="IPR001878">
    <property type="entry name" value="Znf_CCHC"/>
</dbReference>
<dbReference type="Pfam" id="PF14392">
    <property type="entry name" value="zf-CCHC_4"/>
    <property type="match status" value="1"/>
</dbReference>
<evidence type="ECO:0000256" key="1">
    <source>
        <dbReference type="PROSITE-ProRule" id="PRU00047"/>
    </source>
</evidence>
<dbReference type="SUPFAM" id="SSF57756">
    <property type="entry name" value="Retrovirus zinc finger-like domains"/>
    <property type="match status" value="1"/>
</dbReference>